<gene>
    <name evidence="2" type="ORF">F2Q69_00054659</name>
</gene>
<proteinExistence type="predicted"/>
<accession>A0A8S9N0U1</accession>
<feature type="region of interest" description="Disordered" evidence="1">
    <location>
        <begin position="1"/>
        <end position="35"/>
    </location>
</feature>
<comment type="caution">
    <text evidence="2">The sequence shown here is derived from an EMBL/GenBank/DDBJ whole genome shotgun (WGS) entry which is preliminary data.</text>
</comment>
<dbReference type="EMBL" id="QGKX02002183">
    <property type="protein sequence ID" value="KAF3490005.1"/>
    <property type="molecule type" value="Genomic_DNA"/>
</dbReference>
<name>A0A8S9N0U1_BRACR</name>
<evidence type="ECO:0000313" key="3">
    <source>
        <dbReference type="Proteomes" id="UP000712600"/>
    </source>
</evidence>
<evidence type="ECO:0000256" key="1">
    <source>
        <dbReference type="SAM" id="MobiDB-lite"/>
    </source>
</evidence>
<evidence type="ECO:0000313" key="2">
    <source>
        <dbReference type="EMBL" id="KAF3490005.1"/>
    </source>
</evidence>
<reference evidence="2" key="1">
    <citation type="submission" date="2019-12" db="EMBL/GenBank/DDBJ databases">
        <title>Genome sequencing and annotation of Brassica cretica.</title>
        <authorList>
            <person name="Studholme D.J."/>
            <person name="Sarris P."/>
        </authorList>
    </citation>
    <scope>NUCLEOTIDE SEQUENCE</scope>
    <source>
        <strain evidence="2">PFS-109/04</strain>
        <tissue evidence="2">Leaf</tissue>
    </source>
</reference>
<feature type="compositionally biased region" description="Polar residues" evidence="1">
    <location>
        <begin position="8"/>
        <end position="20"/>
    </location>
</feature>
<dbReference type="Proteomes" id="UP000712600">
    <property type="component" value="Unassembled WGS sequence"/>
</dbReference>
<organism evidence="2 3">
    <name type="scientific">Brassica cretica</name>
    <name type="common">Mustard</name>
    <dbReference type="NCBI Taxonomy" id="69181"/>
    <lineage>
        <taxon>Eukaryota</taxon>
        <taxon>Viridiplantae</taxon>
        <taxon>Streptophyta</taxon>
        <taxon>Embryophyta</taxon>
        <taxon>Tracheophyta</taxon>
        <taxon>Spermatophyta</taxon>
        <taxon>Magnoliopsida</taxon>
        <taxon>eudicotyledons</taxon>
        <taxon>Gunneridae</taxon>
        <taxon>Pentapetalae</taxon>
        <taxon>rosids</taxon>
        <taxon>malvids</taxon>
        <taxon>Brassicales</taxon>
        <taxon>Brassicaceae</taxon>
        <taxon>Brassiceae</taxon>
        <taxon>Brassica</taxon>
    </lineage>
</organism>
<sequence length="85" mass="9034">MILDEHSLSSIHSQLASRTATAHGPRSASSQPGSDQLARLPLQLVQLASVRGSLGGPVSTICKQKIIIRGRVALLHPYPNLITTD</sequence>
<protein>
    <submittedName>
        <fullName evidence="2">Uncharacterized protein</fullName>
    </submittedName>
</protein>
<dbReference type="AlphaFoldDB" id="A0A8S9N0U1"/>